<gene>
    <name evidence="2" type="ORF">LY90DRAFT_515119</name>
</gene>
<dbReference type="OrthoDB" id="197419at2759"/>
<dbReference type="EMBL" id="MCOG01000236">
    <property type="protein sequence ID" value="ORY23234.1"/>
    <property type="molecule type" value="Genomic_DNA"/>
</dbReference>
<keyword evidence="3" id="KW-1185">Reference proteome</keyword>
<sequence length="157" mass="18862">MKKNEDGYTPIFEAIQNNNIEMFKLLVEYSIENGIKLRIDENGIEKVISEKNPLCKFKNISEINSKFIELIYFCKNKYIIEVIFSRNSYFLKRFNEINKNKGIGNESKKYVILEIENEITEIELEEEKKEKEKIKKDLELLRIEKEEKEKKKLEKKN</sequence>
<dbReference type="SUPFAM" id="SSF140860">
    <property type="entry name" value="Pseudo ankyrin repeat-like"/>
    <property type="match status" value="1"/>
</dbReference>
<keyword evidence="1" id="KW-0175">Coiled coil</keyword>
<evidence type="ECO:0000256" key="1">
    <source>
        <dbReference type="SAM" id="Coils"/>
    </source>
</evidence>
<reference evidence="2 3" key="1">
    <citation type="submission" date="2016-08" db="EMBL/GenBank/DDBJ databases">
        <title>A Parts List for Fungal Cellulosomes Revealed by Comparative Genomics.</title>
        <authorList>
            <consortium name="DOE Joint Genome Institute"/>
            <person name="Haitjema C.H."/>
            <person name="Gilmore S.P."/>
            <person name="Henske J.K."/>
            <person name="Solomon K.V."/>
            <person name="De Groot R."/>
            <person name="Kuo A."/>
            <person name="Mondo S.J."/>
            <person name="Salamov A.A."/>
            <person name="Labutti K."/>
            <person name="Zhao Z."/>
            <person name="Chiniquy J."/>
            <person name="Barry K."/>
            <person name="Brewer H.M."/>
            <person name="Purvine S.O."/>
            <person name="Wright A.T."/>
            <person name="Boxma B."/>
            <person name="Van Alen T."/>
            <person name="Hackstein J.H."/>
            <person name="Baker S.E."/>
            <person name="Grigoriev I.V."/>
            <person name="O'Malley M.A."/>
        </authorList>
    </citation>
    <scope>NUCLEOTIDE SEQUENCE [LARGE SCALE GENOMIC DNA]</scope>
    <source>
        <strain evidence="2 3">G1</strain>
    </source>
</reference>
<accession>A0A1Y2AL62</accession>
<evidence type="ECO:0008006" key="4">
    <source>
        <dbReference type="Google" id="ProtNLM"/>
    </source>
</evidence>
<organism evidence="2 3">
    <name type="scientific">Neocallimastix californiae</name>
    <dbReference type="NCBI Taxonomy" id="1754190"/>
    <lineage>
        <taxon>Eukaryota</taxon>
        <taxon>Fungi</taxon>
        <taxon>Fungi incertae sedis</taxon>
        <taxon>Chytridiomycota</taxon>
        <taxon>Chytridiomycota incertae sedis</taxon>
        <taxon>Neocallimastigomycetes</taxon>
        <taxon>Neocallimastigales</taxon>
        <taxon>Neocallimastigaceae</taxon>
        <taxon>Neocallimastix</taxon>
    </lineage>
</organism>
<comment type="caution">
    <text evidence="2">The sequence shown here is derived from an EMBL/GenBank/DDBJ whole genome shotgun (WGS) entry which is preliminary data.</text>
</comment>
<dbReference type="Proteomes" id="UP000193920">
    <property type="component" value="Unassembled WGS sequence"/>
</dbReference>
<evidence type="ECO:0000313" key="2">
    <source>
        <dbReference type="EMBL" id="ORY23234.1"/>
    </source>
</evidence>
<name>A0A1Y2AL62_9FUNG</name>
<dbReference type="AlphaFoldDB" id="A0A1Y2AL62"/>
<evidence type="ECO:0000313" key="3">
    <source>
        <dbReference type="Proteomes" id="UP000193920"/>
    </source>
</evidence>
<protein>
    <recommendedName>
        <fullName evidence="4">Ankyrin</fullName>
    </recommendedName>
</protein>
<proteinExistence type="predicted"/>
<feature type="coiled-coil region" evidence="1">
    <location>
        <begin position="110"/>
        <end position="156"/>
    </location>
</feature>